<accession>A0A7W8MTL6</accession>
<name>A0A7W8MTL6_9BACL</name>
<proteinExistence type="predicted"/>
<gene>
    <name evidence="1" type="ORF">HNQ34_000654</name>
</gene>
<reference evidence="1 2" key="1">
    <citation type="submission" date="2020-08" db="EMBL/GenBank/DDBJ databases">
        <title>Genomic Encyclopedia of Type Strains, Phase IV (KMG-IV): sequencing the most valuable type-strain genomes for metagenomic binning, comparative biology and taxonomic classification.</title>
        <authorList>
            <person name="Goeker M."/>
        </authorList>
    </citation>
    <scope>NUCLEOTIDE SEQUENCE [LARGE SCALE GENOMIC DNA]</scope>
    <source>
        <strain evidence="1 2">DSM 16325</strain>
    </source>
</reference>
<sequence length="51" mass="6192">MKIFRRDEKTSIISGESDVLFFYHQEMLAQRGLYYNIYMLQIESVDVEERV</sequence>
<dbReference type="RefSeq" id="WP_183251441.1">
    <property type="nucleotide sequence ID" value="NZ_JACHEP010000002.1"/>
</dbReference>
<comment type="caution">
    <text evidence="1">The sequence shown here is derived from an EMBL/GenBank/DDBJ whole genome shotgun (WGS) entry which is preliminary data.</text>
</comment>
<evidence type="ECO:0000313" key="1">
    <source>
        <dbReference type="EMBL" id="MBB5323562.1"/>
    </source>
</evidence>
<protein>
    <submittedName>
        <fullName evidence="1">Uncharacterized protein</fullName>
    </submittedName>
</protein>
<dbReference type="AlphaFoldDB" id="A0A7W8MTL6"/>
<dbReference type="Proteomes" id="UP000520011">
    <property type="component" value="Unassembled WGS sequence"/>
</dbReference>
<evidence type="ECO:0000313" key="2">
    <source>
        <dbReference type="Proteomes" id="UP000520011"/>
    </source>
</evidence>
<organism evidence="1 2">
    <name type="scientific">Anoxybacteroides tepidamans</name>
    <dbReference type="NCBI Taxonomy" id="265948"/>
    <lineage>
        <taxon>Bacteria</taxon>
        <taxon>Bacillati</taxon>
        <taxon>Bacillota</taxon>
        <taxon>Bacilli</taxon>
        <taxon>Bacillales</taxon>
        <taxon>Anoxybacillaceae</taxon>
        <taxon>Anoxybacteroides</taxon>
    </lineage>
</organism>
<keyword evidence="2" id="KW-1185">Reference proteome</keyword>
<dbReference type="EMBL" id="JACHEP010000002">
    <property type="protein sequence ID" value="MBB5323562.1"/>
    <property type="molecule type" value="Genomic_DNA"/>
</dbReference>